<dbReference type="InterPro" id="IPR014284">
    <property type="entry name" value="RNA_pol_sigma-70_dom"/>
</dbReference>
<dbReference type="PANTHER" id="PTHR43133">
    <property type="entry name" value="RNA POLYMERASE ECF-TYPE SIGMA FACTO"/>
    <property type="match status" value="1"/>
</dbReference>
<keyword evidence="7" id="KW-1185">Reference proteome</keyword>
<protein>
    <submittedName>
        <fullName evidence="6">RNA polymerase sigma factor (Sigma-70 family)</fullName>
    </submittedName>
</protein>
<dbReference type="GO" id="GO:0016987">
    <property type="term" value="F:sigma factor activity"/>
    <property type="evidence" value="ECO:0007669"/>
    <property type="project" value="UniProtKB-KW"/>
</dbReference>
<name>A0A840VBH6_9BACT</name>
<dbReference type="InterPro" id="IPR039425">
    <property type="entry name" value="RNA_pol_sigma-70-like"/>
</dbReference>
<feature type="domain" description="RNA polymerase sigma-70 region 2" evidence="5">
    <location>
        <begin position="81"/>
        <end position="140"/>
    </location>
</feature>
<comment type="caution">
    <text evidence="6">The sequence shown here is derived from an EMBL/GenBank/DDBJ whole genome shotgun (WGS) entry which is preliminary data.</text>
</comment>
<dbReference type="SUPFAM" id="SSF88946">
    <property type="entry name" value="Sigma2 domain of RNA polymerase sigma factors"/>
    <property type="match status" value="1"/>
</dbReference>
<dbReference type="Pfam" id="PF04542">
    <property type="entry name" value="Sigma70_r2"/>
    <property type="match status" value="1"/>
</dbReference>
<evidence type="ECO:0000256" key="4">
    <source>
        <dbReference type="SAM" id="MobiDB-lite"/>
    </source>
</evidence>
<evidence type="ECO:0000256" key="1">
    <source>
        <dbReference type="ARBA" id="ARBA00023015"/>
    </source>
</evidence>
<keyword evidence="3" id="KW-0804">Transcription</keyword>
<dbReference type="PANTHER" id="PTHR43133:SF51">
    <property type="entry name" value="RNA POLYMERASE SIGMA FACTOR"/>
    <property type="match status" value="1"/>
</dbReference>
<evidence type="ECO:0000256" key="2">
    <source>
        <dbReference type="ARBA" id="ARBA00023082"/>
    </source>
</evidence>
<sequence>MMNAAGSSRAGAGIPDLRGGQDEARASVELHRSPPAESVAVDPPHPPPPIPSDLSASPAAADDLSLHHRFGHQWEFAHLPVRAFLTAFLSTPAAIDDCVQEVALLAWKKGPIQEDSDRFKAFCLACARRIAMAEVRKKYRRRHRHLEIETLTAVAEAAAHAASAETAAADRLRALRECLSRLDGKARHLLDLRYANSDPEALKSEAAKAGLSVDAIYKKLERLRSLLRNCVAKKLNPPDA</sequence>
<dbReference type="InterPro" id="IPR007627">
    <property type="entry name" value="RNA_pol_sigma70_r2"/>
</dbReference>
<dbReference type="NCBIfam" id="TIGR02937">
    <property type="entry name" value="sigma70-ECF"/>
    <property type="match status" value="1"/>
</dbReference>
<proteinExistence type="predicted"/>
<feature type="region of interest" description="Disordered" evidence="4">
    <location>
        <begin position="1"/>
        <end position="58"/>
    </location>
</feature>
<dbReference type="RefSeq" id="WP_184015399.1">
    <property type="nucleotide sequence ID" value="NZ_JACHFD010000002.1"/>
</dbReference>
<accession>A0A840VBH6</accession>
<dbReference type="AlphaFoldDB" id="A0A840VBH6"/>
<dbReference type="EMBL" id="JACHFD010000002">
    <property type="protein sequence ID" value="MBB5350241.1"/>
    <property type="molecule type" value="Genomic_DNA"/>
</dbReference>
<reference evidence="6 7" key="1">
    <citation type="submission" date="2020-08" db="EMBL/GenBank/DDBJ databases">
        <title>Genomic Encyclopedia of Type Strains, Phase IV (KMG-IV): sequencing the most valuable type-strain genomes for metagenomic binning, comparative biology and taxonomic classification.</title>
        <authorList>
            <person name="Goeker M."/>
        </authorList>
    </citation>
    <scope>NUCLEOTIDE SEQUENCE [LARGE SCALE GENOMIC DNA]</scope>
    <source>
        <strain evidence="6 7">YC6886</strain>
    </source>
</reference>
<evidence type="ECO:0000313" key="7">
    <source>
        <dbReference type="Proteomes" id="UP000557717"/>
    </source>
</evidence>
<dbReference type="InterPro" id="IPR013325">
    <property type="entry name" value="RNA_pol_sigma_r2"/>
</dbReference>
<gene>
    <name evidence="6" type="ORF">HNR46_000465</name>
</gene>
<keyword evidence="1" id="KW-0805">Transcription regulation</keyword>
<evidence type="ECO:0000313" key="6">
    <source>
        <dbReference type="EMBL" id="MBB5350241.1"/>
    </source>
</evidence>
<dbReference type="Proteomes" id="UP000557717">
    <property type="component" value="Unassembled WGS sequence"/>
</dbReference>
<dbReference type="Gene3D" id="1.10.1740.10">
    <property type="match status" value="1"/>
</dbReference>
<organism evidence="6 7">
    <name type="scientific">Haloferula luteola</name>
    <dbReference type="NCBI Taxonomy" id="595692"/>
    <lineage>
        <taxon>Bacteria</taxon>
        <taxon>Pseudomonadati</taxon>
        <taxon>Verrucomicrobiota</taxon>
        <taxon>Verrucomicrobiia</taxon>
        <taxon>Verrucomicrobiales</taxon>
        <taxon>Verrucomicrobiaceae</taxon>
        <taxon>Haloferula</taxon>
    </lineage>
</organism>
<dbReference type="GO" id="GO:0006352">
    <property type="term" value="P:DNA-templated transcription initiation"/>
    <property type="evidence" value="ECO:0007669"/>
    <property type="project" value="InterPro"/>
</dbReference>
<keyword evidence="2" id="KW-0731">Sigma factor</keyword>
<evidence type="ECO:0000259" key="5">
    <source>
        <dbReference type="Pfam" id="PF04542"/>
    </source>
</evidence>
<evidence type="ECO:0000256" key="3">
    <source>
        <dbReference type="ARBA" id="ARBA00023163"/>
    </source>
</evidence>
<feature type="compositionally biased region" description="Basic and acidic residues" evidence="4">
    <location>
        <begin position="19"/>
        <end position="34"/>
    </location>
</feature>